<dbReference type="SUPFAM" id="SSF52218">
    <property type="entry name" value="Flavoproteins"/>
    <property type="match status" value="1"/>
</dbReference>
<keyword evidence="2" id="KW-0285">Flavoprotein</keyword>
<protein>
    <submittedName>
        <fullName evidence="5">Flavodoxin</fullName>
    </submittedName>
</protein>
<evidence type="ECO:0000256" key="2">
    <source>
        <dbReference type="ARBA" id="ARBA00022630"/>
    </source>
</evidence>
<dbReference type="AlphaFoldDB" id="A0A809SAY3"/>
<dbReference type="InterPro" id="IPR008254">
    <property type="entry name" value="Flavodoxin/NO_synth"/>
</dbReference>
<reference evidence="5" key="1">
    <citation type="journal article" name="DNA Res.">
        <title>The physiological potential of anammox bacteria as revealed by their core genome structure.</title>
        <authorList>
            <person name="Okubo T."/>
            <person name="Toyoda A."/>
            <person name="Fukuhara K."/>
            <person name="Uchiyama I."/>
            <person name="Harigaya Y."/>
            <person name="Kuroiwa M."/>
            <person name="Suzuki T."/>
            <person name="Murakami Y."/>
            <person name="Suwa Y."/>
            <person name="Takami H."/>
        </authorList>
    </citation>
    <scope>NUCLEOTIDE SEQUENCE</scope>
    <source>
        <strain evidence="5">317325-3</strain>
    </source>
</reference>
<dbReference type="GO" id="GO:0009055">
    <property type="term" value="F:electron transfer activity"/>
    <property type="evidence" value="ECO:0007669"/>
    <property type="project" value="InterPro"/>
</dbReference>
<dbReference type="InterPro" id="IPR001226">
    <property type="entry name" value="Flavodoxin_CS"/>
</dbReference>
<comment type="cofactor">
    <cofactor evidence="1">
        <name>FMN</name>
        <dbReference type="ChEBI" id="CHEBI:58210"/>
    </cofactor>
</comment>
<evidence type="ECO:0000256" key="1">
    <source>
        <dbReference type="ARBA" id="ARBA00001917"/>
    </source>
</evidence>
<accession>A0A809SAY3</accession>
<keyword evidence="3" id="KW-0288">FMN</keyword>
<dbReference type="GO" id="GO:0010181">
    <property type="term" value="F:FMN binding"/>
    <property type="evidence" value="ECO:0007669"/>
    <property type="project" value="InterPro"/>
</dbReference>
<evidence type="ECO:0000256" key="3">
    <source>
        <dbReference type="ARBA" id="ARBA00022643"/>
    </source>
</evidence>
<dbReference type="PROSITE" id="PS00201">
    <property type="entry name" value="FLAVODOXIN"/>
    <property type="match status" value="1"/>
</dbReference>
<evidence type="ECO:0000313" key="5">
    <source>
        <dbReference type="EMBL" id="BBO21214.1"/>
    </source>
</evidence>
<evidence type="ECO:0000259" key="4">
    <source>
        <dbReference type="PROSITE" id="PS50902"/>
    </source>
</evidence>
<sequence length="151" mass="16117">MRRLLILYHSQGGRTGDMAEAVLRGARRATETETVMKRAGEATLADLLDCHGLIVGTPENFGTMAGMVKDFFDRTYYPAEGKTVGLPYALFVSAGNDGTGAVTQIDRIATGYGWKRVAEPLIARQEVTDANLAACEELGEAMASGVALGIF</sequence>
<dbReference type="GO" id="GO:0016491">
    <property type="term" value="F:oxidoreductase activity"/>
    <property type="evidence" value="ECO:0007669"/>
    <property type="project" value="InterPro"/>
</dbReference>
<dbReference type="InterPro" id="IPR005025">
    <property type="entry name" value="FMN_Rdtase-like_dom"/>
</dbReference>
<dbReference type="Pfam" id="PF03358">
    <property type="entry name" value="FMN_red"/>
    <property type="match status" value="1"/>
</dbReference>
<dbReference type="Proteomes" id="UP000662914">
    <property type="component" value="Chromosome"/>
</dbReference>
<dbReference type="InterPro" id="IPR029039">
    <property type="entry name" value="Flavoprotein-like_sf"/>
</dbReference>
<gene>
    <name evidence="5" type="ORF">DSYM_19130</name>
</gene>
<organism evidence="5 6">
    <name type="scientific">Candidatus Desulfobacillus denitrificans</name>
    <dbReference type="NCBI Taxonomy" id="2608985"/>
    <lineage>
        <taxon>Bacteria</taxon>
        <taxon>Pseudomonadati</taxon>
        <taxon>Pseudomonadota</taxon>
        <taxon>Betaproteobacteria</taxon>
        <taxon>Candidatus Desulfobacillus</taxon>
    </lineage>
</organism>
<dbReference type="KEGG" id="ddz:DSYM_19130"/>
<proteinExistence type="predicted"/>
<name>A0A809SAY3_9PROT</name>
<feature type="domain" description="Flavodoxin-like" evidence="4">
    <location>
        <begin position="4"/>
        <end position="143"/>
    </location>
</feature>
<dbReference type="PROSITE" id="PS50902">
    <property type="entry name" value="FLAVODOXIN_LIKE"/>
    <property type="match status" value="1"/>
</dbReference>
<dbReference type="Gene3D" id="3.40.50.360">
    <property type="match status" value="1"/>
</dbReference>
<evidence type="ECO:0000313" key="6">
    <source>
        <dbReference type="Proteomes" id="UP000662914"/>
    </source>
</evidence>
<dbReference type="EMBL" id="AP021857">
    <property type="protein sequence ID" value="BBO21214.1"/>
    <property type="molecule type" value="Genomic_DNA"/>
</dbReference>